<keyword evidence="2" id="KW-1185">Reference proteome</keyword>
<comment type="caution">
    <text evidence="1">The sequence shown here is derived from an EMBL/GenBank/DDBJ whole genome shotgun (WGS) entry which is preliminary data.</text>
</comment>
<evidence type="ECO:0000313" key="1">
    <source>
        <dbReference type="EMBL" id="KAJ8466249.1"/>
    </source>
</evidence>
<gene>
    <name evidence="1" type="ORF">OPV22_028801</name>
</gene>
<accession>A0AAV8Q4R3</accession>
<sequence>MVEGGGCIYVQLEFVLVEKGSPIASNGSCFSYQLATCLPGLEEAELIQIRLVSSLQFHKVLFLFHQARTCACHAALTGASLPTHLKVNFSLSF</sequence>
<evidence type="ECO:0000313" key="2">
    <source>
        <dbReference type="Proteomes" id="UP001222027"/>
    </source>
</evidence>
<proteinExistence type="predicted"/>
<dbReference type="Proteomes" id="UP001222027">
    <property type="component" value="Unassembled WGS sequence"/>
</dbReference>
<dbReference type="AlphaFoldDB" id="A0AAV8Q4R3"/>
<dbReference type="EMBL" id="JAQQAF010000008">
    <property type="protein sequence ID" value="KAJ8466249.1"/>
    <property type="molecule type" value="Genomic_DNA"/>
</dbReference>
<name>A0AAV8Q4R3_ENSVE</name>
<protein>
    <submittedName>
        <fullName evidence="1">Uncharacterized protein</fullName>
    </submittedName>
</protein>
<organism evidence="1 2">
    <name type="scientific">Ensete ventricosum</name>
    <name type="common">Abyssinian banana</name>
    <name type="synonym">Musa ensete</name>
    <dbReference type="NCBI Taxonomy" id="4639"/>
    <lineage>
        <taxon>Eukaryota</taxon>
        <taxon>Viridiplantae</taxon>
        <taxon>Streptophyta</taxon>
        <taxon>Embryophyta</taxon>
        <taxon>Tracheophyta</taxon>
        <taxon>Spermatophyta</taxon>
        <taxon>Magnoliopsida</taxon>
        <taxon>Liliopsida</taxon>
        <taxon>Zingiberales</taxon>
        <taxon>Musaceae</taxon>
        <taxon>Ensete</taxon>
    </lineage>
</organism>
<reference evidence="1 2" key="1">
    <citation type="submission" date="2022-12" db="EMBL/GenBank/DDBJ databases">
        <title>Chromosome-scale assembly of the Ensete ventricosum genome.</title>
        <authorList>
            <person name="Dussert Y."/>
            <person name="Stocks J."/>
            <person name="Wendawek A."/>
            <person name="Woldeyes F."/>
            <person name="Nichols R.A."/>
            <person name="Borrell J.S."/>
        </authorList>
    </citation>
    <scope>NUCLEOTIDE SEQUENCE [LARGE SCALE GENOMIC DNA]</scope>
    <source>
        <strain evidence="2">cv. Maze</strain>
        <tissue evidence="1">Seeds</tissue>
    </source>
</reference>